<keyword evidence="1" id="KW-0547">Nucleotide-binding</keyword>
<dbReference type="InterPro" id="IPR051316">
    <property type="entry name" value="Zinc-reg_GTPase_activator"/>
</dbReference>
<dbReference type="PANTHER" id="PTHR13748:SF62">
    <property type="entry name" value="COBW DOMAIN-CONTAINING PROTEIN"/>
    <property type="match status" value="1"/>
</dbReference>
<dbReference type="InterPro" id="IPR011629">
    <property type="entry name" value="CobW-like_C"/>
</dbReference>
<feature type="domain" description="CobW C-terminal" evidence="3">
    <location>
        <begin position="5"/>
        <end position="76"/>
    </location>
</feature>
<reference evidence="4 5" key="1">
    <citation type="journal article" date="2010" name="Plant Cell">
        <title>The Chlorella variabilis NC64A genome reveals adaptation to photosymbiosis, coevolution with viruses, and cryptic sex.</title>
        <authorList>
            <person name="Blanc G."/>
            <person name="Duncan G."/>
            <person name="Agarkova I."/>
            <person name="Borodovsky M."/>
            <person name="Gurnon J."/>
            <person name="Kuo A."/>
            <person name="Lindquist E."/>
            <person name="Lucas S."/>
            <person name="Pangilinan J."/>
            <person name="Polle J."/>
            <person name="Salamov A."/>
            <person name="Terry A."/>
            <person name="Yamada T."/>
            <person name="Dunigan D.D."/>
            <person name="Grigoriev I.V."/>
            <person name="Claverie J.M."/>
            <person name="Van Etten J.L."/>
        </authorList>
    </citation>
    <scope>NUCLEOTIDE SEQUENCE [LARGE SCALE GENOMIC DNA]</scope>
    <source>
        <strain evidence="4 5">NC64A</strain>
    </source>
</reference>
<dbReference type="InterPro" id="IPR036627">
    <property type="entry name" value="CobW-likC_sf"/>
</dbReference>
<dbReference type="GO" id="GO:0005737">
    <property type="term" value="C:cytoplasm"/>
    <property type="evidence" value="ECO:0007669"/>
    <property type="project" value="TreeGrafter"/>
</dbReference>
<evidence type="ECO:0000256" key="2">
    <source>
        <dbReference type="ARBA" id="ARBA00023186"/>
    </source>
</evidence>
<evidence type="ECO:0000256" key="1">
    <source>
        <dbReference type="ARBA" id="ARBA00022741"/>
    </source>
</evidence>
<proteinExistence type="predicted"/>
<name>E1ZU76_CHLVA</name>
<dbReference type="SUPFAM" id="SSF90002">
    <property type="entry name" value="Hypothetical protein YjiA, C-terminal domain"/>
    <property type="match status" value="1"/>
</dbReference>
<evidence type="ECO:0000313" key="4">
    <source>
        <dbReference type="EMBL" id="EFN50618.1"/>
    </source>
</evidence>
<dbReference type="KEGG" id="cvr:CHLNCDRAFT_28926"/>
<dbReference type="Proteomes" id="UP000008141">
    <property type="component" value="Unassembled WGS sequence"/>
</dbReference>
<dbReference type="PANTHER" id="PTHR13748">
    <property type="entry name" value="COBW-RELATED"/>
    <property type="match status" value="1"/>
</dbReference>
<dbReference type="OrthoDB" id="258627at2759"/>
<dbReference type="OMA" id="DCEPAIN"/>
<feature type="non-terminal residue" evidence="4">
    <location>
        <position position="1"/>
    </location>
</feature>
<dbReference type="AlphaFoldDB" id="E1ZU76"/>
<protein>
    <recommendedName>
        <fullName evidence="3">CobW C-terminal domain-containing protein</fullName>
    </recommendedName>
</protein>
<sequence length="80" mass="9392">QVNYWLGGLIEVKSNDLYRMKGVLAIKDFDKRFGVHMLFEGMPDRPWKEGELRVSKMVFIGKDLDRALIEEGFRECIVKE</sequence>
<keyword evidence="5" id="KW-1185">Reference proteome</keyword>
<dbReference type="Gene3D" id="3.30.1220.10">
    <property type="entry name" value="CobW-like, C-terminal domain"/>
    <property type="match status" value="1"/>
</dbReference>
<dbReference type="eggNOG" id="KOG2743">
    <property type="taxonomic scope" value="Eukaryota"/>
</dbReference>
<organism evidence="5">
    <name type="scientific">Chlorella variabilis</name>
    <name type="common">Green alga</name>
    <dbReference type="NCBI Taxonomy" id="554065"/>
    <lineage>
        <taxon>Eukaryota</taxon>
        <taxon>Viridiplantae</taxon>
        <taxon>Chlorophyta</taxon>
        <taxon>core chlorophytes</taxon>
        <taxon>Trebouxiophyceae</taxon>
        <taxon>Chlorellales</taxon>
        <taxon>Chlorellaceae</taxon>
        <taxon>Chlorella clade</taxon>
        <taxon>Chlorella</taxon>
    </lineage>
</organism>
<accession>E1ZU76</accession>
<dbReference type="GO" id="GO:0000166">
    <property type="term" value="F:nucleotide binding"/>
    <property type="evidence" value="ECO:0007669"/>
    <property type="project" value="UniProtKB-KW"/>
</dbReference>
<keyword evidence="2" id="KW-0143">Chaperone</keyword>
<evidence type="ECO:0000313" key="5">
    <source>
        <dbReference type="Proteomes" id="UP000008141"/>
    </source>
</evidence>
<dbReference type="Pfam" id="PF07683">
    <property type="entry name" value="CobW_C"/>
    <property type="match status" value="1"/>
</dbReference>
<dbReference type="InParanoid" id="E1ZU76"/>
<evidence type="ECO:0000259" key="3">
    <source>
        <dbReference type="Pfam" id="PF07683"/>
    </source>
</evidence>
<gene>
    <name evidence="4" type="ORF">CHLNCDRAFT_28926</name>
</gene>
<dbReference type="EMBL" id="GL433913">
    <property type="protein sequence ID" value="EFN50618.1"/>
    <property type="molecule type" value="Genomic_DNA"/>
</dbReference>
<dbReference type="RefSeq" id="XP_005842738.1">
    <property type="nucleotide sequence ID" value="XM_005842680.1"/>
</dbReference>
<dbReference type="GeneID" id="17350052"/>